<dbReference type="AlphaFoldDB" id="A0A1H9WZL3"/>
<organism evidence="4 5">
    <name type="scientific">Salipaludibacillus aurantiacus</name>
    <dbReference type="NCBI Taxonomy" id="1601833"/>
    <lineage>
        <taxon>Bacteria</taxon>
        <taxon>Bacillati</taxon>
        <taxon>Bacillota</taxon>
        <taxon>Bacilli</taxon>
        <taxon>Bacillales</taxon>
        <taxon>Bacillaceae</taxon>
    </lineage>
</organism>
<comment type="similarity">
    <text evidence="1 2">Belongs to the small heat shock protein (HSP20) family.</text>
</comment>
<evidence type="ECO:0000256" key="1">
    <source>
        <dbReference type="PROSITE-ProRule" id="PRU00285"/>
    </source>
</evidence>
<name>A0A1H9WZL3_9BACI</name>
<protein>
    <submittedName>
        <fullName evidence="4">Molecular chaperone IbpA, HSP20 family</fullName>
    </submittedName>
</protein>
<dbReference type="EMBL" id="FOGT01000022">
    <property type="protein sequence ID" value="SES39279.1"/>
    <property type="molecule type" value="Genomic_DNA"/>
</dbReference>
<evidence type="ECO:0000313" key="4">
    <source>
        <dbReference type="EMBL" id="SES39279.1"/>
    </source>
</evidence>
<dbReference type="PROSITE" id="PS01031">
    <property type="entry name" value="SHSP"/>
    <property type="match status" value="1"/>
</dbReference>
<dbReference type="RefSeq" id="WP_093055550.1">
    <property type="nucleotide sequence ID" value="NZ_FOGT01000022.1"/>
</dbReference>
<dbReference type="InterPro" id="IPR002068">
    <property type="entry name" value="A-crystallin/Hsp20_dom"/>
</dbReference>
<sequence length="146" mass="17205">MSERKKREIKPIHEQPFGDILNSMDSFFNQAIKHLHPSKMIPVYQYETKDEYVIEAEVPGIKKEQILLDIFQNHIKISIKNESYSEKKDDVKKTTEQYFRYHKSDRVVNLPFAVNQSDIKASLSQGLLTIRIPNKRKRISIDTKEV</sequence>
<evidence type="ECO:0000259" key="3">
    <source>
        <dbReference type="PROSITE" id="PS01031"/>
    </source>
</evidence>
<reference evidence="5" key="1">
    <citation type="submission" date="2016-10" db="EMBL/GenBank/DDBJ databases">
        <authorList>
            <person name="Varghese N."/>
            <person name="Submissions S."/>
        </authorList>
    </citation>
    <scope>NUCLEOTIDE SEQUENCE [LARGE SCALE GENOMIC DNA]</scope>
    <source>
        <strain evidence="5">S9</strain>
    </source>
</reference>
<dbReference type="STRING" id="1601833.SAMN05518684_12211"/>
<dbReference type="PANTHER" id="PTHR11527">
    <property type="entry name" value="HEAT-SHOCK PROTEIN 20 FAMILY MEMBER"/>
    <property type="match status" value="1"/>
</dbReference>
<keyword evidence="5" id="KW-1185">Reference proteome</keyword>
<dbReference type="SUPFAM" id="SSF49764">
    <property type="entry name" value="HSP20-like chaperones"/>
    <property type="match status" value="1"/>
</dbReference>
<dbReference type="Pfam" id="PF00011">
    <property type="entry name" value="HSP20"/>
    <property type="match status" value="1"/>
</dbReference>
<evidence type="ECO:0000313" key="5">
    <source>
        <dbReference type="Proteomes" id="UP000198571"/>
    </source>
</evidence>
<evidence type="ECO:0000256" key="2">
    <source>
        <dbReference type="RuleBase" id="RU003616"/>
    </source>
</evidence>
<dbReference type="OrthoDB" id="1806521at2"/>
<gene>
    <name evidence="4" type="ORF">SAMN05518684_12211</name>
</gene>
<dbReference type="InterPro" id="IPR031107">
    <property type="entry name" value="Small_HSP"/>
</dbReference>
<feature type="domain" description="SHSP" evidence="3">
    <location>
        <begin position="34"/>
        <end position="146"/>
    </location>
</feature>
<proteinExistence type="inferred from homology"/>
<dbReference type="InterPro" id="IPR008978">
    <property type="entry name" value="HSP20-like_chaperone"/>
</dbReference>
<dbReference type="Proteomes" id="UP000198571">
    <property type="component" value="Unassembled WGS sequence"/>
</dbReference>
<dbReference type="Gene3D" id="2.60.40.790">
    <property type="match status" value="1"/>
</dbReference>
<dbReference type="CDD" id="cd06464">
    <property type="entry name" value="ACD_sHsps-like"/>
    <property type="match status" value="1"/>
</dbReference>
<accession>A0A1H9WZL3</accession>